<dbReference type="InterPro" id="IPR036378">
    <property type="entry name" value="FAS1_dom_sf"/>
</dbReference>
<evidence type="ECO:0000259" key="9">
    <source>
        <dbReference type="PROSITE" id="PS50213"/>
    </source>
</evidence>
<feature type="region of interest" description="Disordered" evidence="8">
    <location>
        <begin position="167"/>
        <end position="209"/>
    </location>
</feature>
<keyword evidence="7" id="KW-0449">Lipoprotein</keyword>
<proteinExistence type="inferred from homology"/>
<dbReference type="InterPro" id="IPR000782">
    <property type="entry name" value="FAS1_domain"/>
</dbReference>
<dbReference type="GO" id="GO:0005886">
    <property type="term" value="C:plasma membrane"/>
    <property type="evidence" value="ECO:0007669"/>
    <property type="project" value="UniProtKB-SubCell"/>
</dbReference>
<dbReference type="SUPFAM" id="SSF82153">
    <property type="entry name" value="FAS1 domain"/>
    <property type="match status" value="1"/>
</dbReference>
<dbReference type="Proteomes" id="UP001085076">
    <property type="component" value="Miscellaneous, Linkage group lg01"/>
</dbReference>
<dbReference type="PANTHER" id="PTHR32382">
    <property type="entry name" value="FASCICLIN-LIKE ARABINOGALACTAN PROTEIN"/>
    <property type="match status" value="1"/>
</dbReference>
<keyword evidence="4" id="KW-0336">GPI-anchor</keyword>
<comment type="subcellular location">
    <subcellularLocation>
        <location evidence="1">Cell membrane</location>
        <topology evidence="1">Lipid-anchor</topology>
        <topology evidence="1">GPI-anchor</topology>
    </subcellularLocation>
</comment>
<keyword evidence="11" id="KW-1185">Reference proteome</keyword>
<reference evidence="10" key="2">
    <citation type="journal article" date="2022" name="Hortic Res">
        <title>The genome of Dioscorea zingiberensis sheds light on the biosynthesis, origin and evolution of the medicinally important diosgenin saponins.</title>
        <authorList>
            <person name="Li Y."/>
            <person name="Tan C."/>
            <person name="Li Z."/>
            <person name="Guo J."/>
            <person name="Li S."/>
            <person name="Chen X."/>
            <person name="Wang C."/>
            <person name="Dai X."/>
            <person name="Yang H."/>
            <person name="Song W."/>
            <person name="Hou L."/>
            <person name="Xu J."/>
            <person name="Tong Z."/>
            <person name="Xu A."/>
            <person name="Yuan X."/>
            <person name="Wang W."/>
            <person name="Yang Q."/>
            <person name="Chen L."/>
            <person name="Sun Z."/>
            <person name="Wang K."/>
            <person name="Pan B."/>
            <person name="Chen J."/>
            <person name="Bao Y."/>
            <person name="Liu F."/>
            <person name="Qi X."/>
            <person name="Gang D.R."/>
            <person name="Wen J."/>
            <person name="Li J."/>
        </authorList>
    </citation>
    <scope>NUCLEOTIDE SEQUENCE</scope>
    <source>
        <strain evidence="10">Dzin_1.0</strain>
    </source>
</reference>
<evidence type="ECO:0000256" key="6">
    <source>
        <dbReference type="ARBA" id="ARBA00023136"/>
    </source>
</evidence>
<keyword evidence="4" id="KW-0325">Glycoprotein</keyword>
<comment type="caution">
    <text evidence="10">The sequence shown here is derived from an EMBL/GenBank/DDBJ whole genome shotgun (WGS) entry which is preliminary data.</text>
</comment>
<comment type="similarity">
    <text evidence="2">Belongs to the fasciclin-like AGP family.</text>
</comment>
<keyword evidence="6" id="KW-0472">Membrane</keyword>
<dbReference type="PANTHER" id="PTHR32382:SF4">
    <property type="entry name" value="FASCICLIN-LIKE ARABINOGALACTAN PROTEIN 1"/>
    <property type="match status" value="1"/>
</dbReference>
<feature type="compositionally biased region" description="Pro residues" evidence="8">
    <location>
        <begin position="177"/>
        <end position="190"/>
    </location>
</feature>
<keyword evidence="5" id="KW-0732">Signal</keyword>
<dbReference type="EMBL" id="JAGGNH010000001">
    <property type="protein sequence ID" value="KAJ0986716.1"/>
    <property type="molecule type" value="Genomic_DNA"/>
</dbReference>
<evidence type="ECO:0000313" key="10">
    <source>
        <dbReference type="EMBL" id="KAJ0986716.1"/>
    </source>
</evidence>
<name>A0A9D5HSE3_9LILI</name>
<keyword evidence="3" id="KW-1003">Cell membrane</keyword>
<dbReference type="InterPro" id="IPR033254">
    <property type="entry name" value="Plant_FLA"/>
</dbReference>
<sequence>MKRLHHVSSCPFQSNTATLLFNFFFNFIQSIFSLKALLVYNPPSIPSSEGHNITKILAQHPEFSTFNHYLTITRLASEINRRLTITVLAVDNPGISSLLAKHFTLPTLKNILLLHVLVDFYGAKKLHQLTGGSATASSMFQASAAALGTSGYVNISDHRAGKVSFSAIDDAEGDSPSHPPSPKPPPPPSPQQIHEEGLCLLHRPPPLHP</sequence>
<evidence type="ECO:0000256" key="3">
    <source>
        <dbReference type="ARBA" id="ARBA00022475"/>
    </source>
</evidence>
<accession>A0A9D5HSE3</accession>
<evidence type="ECO:0000256" key="4">
    <source>
        <dbReference type="ARBA" id="ARBA00022622"/>
    </source>
</evidence>
<evidence type="ECO:0000256" key="7">
    <source>
        <dbReference type="ARBA" id="ARBA00023288"/>
    </source>
</evidence>
<evidence type="ECO:0000256" key="1">
    <source>
        <dbReference type="ARBA" id="ARBA00004609"/>
    </source>
</evidence>
<dbReference type="Gene3D" id="2.30.180.10">
    <property type="entry name" value="FAS1 domain"/>
    <property type="match status" value="1"/>
</dbReference>
<dbReference type="AlphaFoldDB" id="A0A9D5HSE3"/>
<dbReference type="PROSITE" id="PS50213">
    <property type="entry name" value="FAS1"/>
    <property type="match status" value="1"/>
</dbReference>
<reference evidence="10" key="1">
    <citation type="submission" date="2021-03" db="EMBL/GenBank/DDBJ databases">
        <authorList>
            <person name="Li Z."/>
            <person name="Yang C."/>
        </authorList>
    </citation>
    <scope>NUCLEOTIDE SEQUENCE</scope>
    <source>
        <strain evidence="10">Dzin_1.0</strain>
        <tissue evidence="10">Leaf</tissue>
    </source>
</reference>
<protein>
    <recommendedName>
        <fullName evidence="9">FAS1 domain-containing protein</fullName>
    </recommendedName>
</protein>
<feature type="domain" description="FAS1" evidence="9">
    <location>
        <begin position="50"/>
        <end position="172"/>
    </location>
</feature>
<evidence type="ECO:0000256" key="2">
    <source>
        <dbReference type="ARBA" id="ARBA00007843"/>
    </source>
</evidence>
<organism evidence="10 11">
    <name type="scientific">Dioscorea zingiberensis</name>
    <dbReference type="NCBI Taxonomy" id="325984"/>
    <lineage>
        <taxon>Eukaryota</taxon>
        <taxon>Viridiplantae</taxon>
        <taxon>Streptophyta</taxon>
        <taxon>Embryophyta</taxon>
        <taxon>Tracheophyta</taxon>
        <taxon>Spermatophyta</taxon>
        <taxon>Magnoliopsida</taxon>
        <taxon>Liliopsida</taxon>
        <taxon>Dioscoreales</taxon>
        <taxon>Dioscoreaceae</taxon>
        <taxon>Dioscorea</taxon>
    </lineage>
</organism>
<evidence type="ECO:0000256" key="5">
    <source>
        <dbReference type="ARBA" id="ARBA00022729"/>
    </source>
</evidence>
<dbReference type="GO" id="GO:0098552">
    <property type="term" value="C:side of membrane"/>
    <property type="evidence" value="ECO:0007669"/>
    <property type="project" value="UniProtKB-KW"/>
</dbReference>
<evidence type="ECO:0000256" key="8">
    <source>
        <dbReference type="SAM" id="MobiDB-lite"/>
    </source>
</evidence>
<evidence type="ECO:0000313" key="11">
    <source>
        <dbReference type="Proteomes" id="UP001085076"/>
    </source>
</evidence>
<gene>
    <name evidence="10" type="ORF">J5N97_005072</name>
</gene>
<dbReference type="OrthoDB" id="682048at2759"/>